<keyword evidence="2" id="KW-0813">Transport</keyword>
<dbReference type="AlphaFoldDB" id="A0AAD7XBL5"/>
<protein>
    <recommendedName>
        <fullName evidence="7">Major facilitator superfamily (MFS) profile domain-containing protein</fullName>
    </recommendedName>
</protein>
<evidence type="ECO:0000256" key="2">
    <source>
        <dbReference type="ARBA" id="ARBA00022448"/>
    </source>
</evidence>
<comment type="subcellular location">
    <subcellularLocation>
        <location evidence="1">Membrane</location>
        <topology evidence="1">Multi-pass membrane protein</topology>
    </subcellularLocation>
</comment>
<evidence type="ECO:0000259" key="7">
    <source>
        <dbReference type="PROSITE" id="PS50850"/>
    </source>
</evidence>
<name>A0AAD7XBL5_9APHY</name>
<dbReference type="Pfam" id="PF07690">
    <property type="entry name" value="MFS_1"/>
    <property type="match status" value="1"/>
</dbReference>
<feature type="transmembrane region" description="Helical" evidence="6">
    <location>
        <begin position="361"/>
        <end position="383"/>
    </location>
</feature>
<feature type="transmembrane region" description="Helical" evidence="6">
    <location>
        <begin position="135"/>
        <end position="158"/>
    </location>
</feature>
<dbReference type="Proteomes" id="UP001215151">
    <property type="component" value="Unassembled WGS sequence"/>
</dbReference>
<keyword evidence="4 6" id="KW-1133">Transmembrane helix</keyword>
<dbReference type="GO" id="GO:0022857">
    <property type="term" value="F:transmembrane transporter activity"/>
    <property type="evidence" value="ECO:0007669"/>
    <property type="project" value="InterPro"/>
</dbReference>
<keyword evidence="5 6" id="KW-0472">Membrane</keyword>
<feature type="transmembrane region" description="Helical" evidence="6">
    <location>
        <begin position="79"/>
        <end position="99"/>
    </location>
</feature>
<sequence>MDSDKRSSKEEYLPGYTSSAPTDCNDAAAALRARRVLRKLDLRILPLISTFFVLSFLDRTNIGNAKIAGLPAALHLTGLQYNLCSAIFFIPYCFFEVPSNIALKRFSPSKWIPTLMICWSAVMISMAFVKNFGGLLTARVFLGVTEAGLFPGATFYLCMWYPRAYQAQRVAIMSGSSSIAGAFGGLLAFAIEKLNGVGGLAGWSWIFLLEGLLTAVIALLAYVIMQDYPERATFLTEDERAWLVDTLKTDNAGLSKELKWKFISQALCDPRSYLMVALFLFTIIPSYAFILFLPTIISGLGFSASRAQLLSVPPNIAGAFFTILAGILADRWRARGAFILVGLIFPLVGYAVLYATSSPGAGYAGTIIAACGIYPAVACIVSWTGANFAGEAKRAVVLAMVIGFGNLGGIASSFIYRPQDSPRYHPGHATCIACLCLSIAICAYAMYDFARLNHQKRERCAQEDIRLQLTAEDEIDTLGFGEMGDASPLYRYIV</sequence>
<feature type="transmembrane region" description="Helical" evidence="6">
    <location>
        <begin position="309"/>
        <end position="329"/>
    </location>
</feature>
<dbReference type="PROSITE" id="PS50850">
    <property type="entry name" value="MFS"/>
    <property type="match status" value="1"/>
</dbReference>
<dbReference type="PANTHER" id="PTHR43791">
    <property type="entry name" value="PERMEASE-RELATED"/>
    <property type="match status" value="1"/>
</dbReference>
<feature type="transmembrane region" description="Helical" evidence="6">
    <location>
        <begin position="427"/>
        <end position="447"/>
    </location>
</feature>
<comment type="caution">
    <text evidence="8">The sequence shown here is derived from an EMBL/GenBank/DDBJ whole genome shotgun (WGS) entry which is preliminary data.</text>
</comment>
<accession>A0AAD7XBL5</accession>
<evidence type="ECO:0000256" key="1">
    <source>
        <dbReference type="ARBA" id="ARBA00004141"/>
    </source>
</evidence>
<feature type="transmembrane region" description="Helical" evidence="6">
    <location>
        <begin position="40"/>
        <end position="57"/>
    </location>
</feature>
<evidence type="ECO:0000256" key="6">
    <source>
        <dbReference type="SAM" id="Phobius"/>
    </source>
</evidence>
<dbReference type="FunFam" id="1.20.1250.20:FF:000034">
    <property type="entry name" value="MFS general substrate transporter"/>
    <property type="match status" value="1"/>
</dbReference>
<feature type="transmembrane region" description="Helical" evidence="6">
    <location>
        <begin position="203"/>
        <end position="225"/>
    </location>
</feature>
<dbReference type="InterPro" id="IPR011701">
    <property type="entry name" value="MFS"/>
</dbReference>
<feature type="transmembrane region" description="Helical" evidence="6">
    <location>
        <begin position="111"/>
        <end position="129"/>
    </location>
</feature>
<dbReference type="FunFam" id="1.20.1250.20:FF:000013">
    <property type="entry name" value="MFS general substrate transporter"/>
    <property type="match status" value="1"/>
</dbReference>
<evidence type="ECO:0000256" key="4">
    <source>
        <dbReference type="ARBA" id="ARBA00022989"/>
    </source>
</evidence>
<gene>
    <name evidence="8" type="ORF">ONZ51_g2962</name>
</gene>
<feature type="transmembrane region" description="Helical" evidence="6">
    <location>
        <begin position="170"/>
        <end position="191"/>
    </location>
</feature>
<dbReference type="InterPro" id="IPR020846">
    <property type="entry name" value="MFS_dom"/>
</dbReference>
<reference evidence="8" key="1">
    <citation type="submission" date="2022-11" db="EMBL/GenBank/DDBJ databases">
        <title>Genome Sequence of Cubamyces cubensis.</title>
        <authorList>
            <person name="Buettner E."/>
        </authorList>
    </citation>
    <scope>NUCLEOTIDE SEQUENCE</scope>
    <source>
        <strain evidence="8">MPL-01</strain>
    </source>
</reference>
<evidence type="ECO:0000256" key="5">
    <source>
        <dbReference type="ARBA" id="ARBA00023136"/>
    </source>
</evidence>
<feature type="domain" description="Major facilitator superfamily (MFS) profile" evidence="7">
    <location>
        <begin position="44"/>
        <end position="494"/>
    </location>
</feature>
<dbReference type="SUPFAM" id="SSF103473">
    <property type="entry name" value="MFS general substrate transporter"/>
    <property type="match status" value="1"/>
</dbReference>
<feature type="transmembrane region" description="Helical" evidence="6">
    <location>
        <begin position="336"/>
        <end position="355"/>
    </location>
</feature>
<feature type="transmembrane region" description="Helical" evidence="6">
    <location>
        <begin position="273"/>
        <end position="297"/>
    </location>
</feature>
<organism evidence="8 9">
    <name type="scientific">Trametes cubensis</name>
    <dbReference type="NCBI Taxonomy" id="1111947"/>
    <lineage>
        <taxon>Eukaryota</taxon>
        <taxon>Fungi</taxon>
        <taxon>Dikarya</taxon>
        <taxon>Basidiomycota</taxon>
        <taxon>Agaricomycotina</taxon>
        <taxon>Agaricomycetes</taxon>
        <taxon>Polyporales</taxon>
        <taxon>Polyporaceae</taxon>
        <taxon>Trametes</taxon>
    </lineage>
</organism>
<evidence type="ECO:0000313" key="9">
    <source>
        <dbReference type="Proteomes" id="UP001215151"/>
    </source>
</evidence>
<keyword evidence="3 6" id="KW-0812">Transmembrane</keyword>
<dbReference type="InterPro" id="IPR036259">
    <property type="entry name" value="MFS_trans_sf"/>
</dbReference>
<dbReference type="Gene3D" id="1.20.1250.20">
    <property type="entry name" value="MFS general substrate transporter like domains"/>
    <property type="match status" value="2"/>
</dbReference>
<dbReference type="EMBL" id="JAPEVG010000049">
    <property type="protein sequence ID" value="KAJ8489410.1"/>
    <property type="molecule type" value="Genomic_DNA"/>
</dbReference>
<evidence type="ECO:0000313" key="8">
    <source>
        <dbReference type="EMBL" id="KAJ8489410.1"/>
    </source>
</evidence>
<keyword evidence="9" id="KW-1185">Reference proteome</keyword>
<dbReference type="PANTHER" id="PTHR43791:SF19">
    <property type="entry name" value="TRANSPORTER, PUTATIVE (AFU_ORTHOLOGUE AFUA_1G01812)-RELATED"/>
    <property type="match status" value="1"/>
</dbReference>
<dbReference type="GO" id="GO:0016020">
    <property type="term" value="C:membrane"/>
    <property type="evidence" value="ECO:0007669"/>
    <property type="project" value="UniProtKB-SubCell"/>
</dbReference>
<proteinExistence type="predicted"/>
<evidence type="ECO:0000256" key="3">
    <source>
        <dbReference type="ARBA" id="ARBA00022692"/>
    </source>
</evidence>
<feature type="transmembrane region" description="Helical" evidence="6">
    <location>
        <begin position="395"/>
        <end position="415"/>
    </location>
</feature>